<dbReference type="Gene3D" id="3.30.559.10">
    <property type="entry name" value="Chloramphenicol acetyltransferase-like domain"/>
    <property type="match status" value="2"/>
</dbReference>
<comment type="similarity">
    <text evidence="1">Belongs to the plant acyltransferase family.</text>
</comment>
<keyword evidence="2" id="KW-0808">Transferase</keyword>
<keyword evidence="3" id="KW-0012">Acyltransferase</keyword>
<proteinExistence type="inferred from homology"/>
<keyword evidence="5" id="KW-1185">Reference proteome</keyword>
<dbReference type="Proteomes" id="UP001367508">
    <property type="component" value="Unassembled WGS sequence"/>
</dbReference>
<dbReference type="Pfam" id="PF02458">
    <property type="entry name" value="Transferase"/>
    <property type="match status" value="1"/>
</dbReference>
<evidence type="ECO:0000313" key="5">
    <source>
        <dbReference type="Proteomes" id="UP001367508"/>
    </source>
</evidence>
<evidence type="ECO:0000256" key="1">
    <source>
        <dbReference type="ARBA" id="ARBA00009861"/>
    </source>
</evidence>
<reference evidence="4 5" key="1">
    <citation type="submission" date="2024-01" db="EMBL/GenBank/DDBJ databases">
        <title>The genomes of 5 underutilized Papilionoideae crops provide insights into root nodulation and disease resistanc.</title>
        <authorList>
            <person name="Jiang F."/>
        </authorList>
    </citation>
    <scope>NUCLEOTIDE SEQUENCE [LARGE SCALE GENOMIC DNA]</scope>
    <source>
        <strain evidence="4">LVBAO_FW01</strain>
        <tissue evidence="4">Leaves</tissue>
    </source>
</reference>
<organism evidence="4 5">
    <name type="scientific">Canavalia gladiata</name>
    <name type="common">Sword bean</name>
    <name type="synonym">Dolichos gladiatus</name>
    <dbReference type="NCBI Taxonomy" id="3824"/>
    <lineage>
        <taxon>Eukaryota</taxon>
        <taxon>Viridiplantae</taxon>
        <taxon>Streptophyta</taxon>
        <taxon>Embryophyta</taxon>
        <taxon>Tracheophyta</taxon>
        <taxon>Spermatophyta</taxon>
        <taxon>Magnoliopsida</taxon>
        <taxon>eudicotyledons</taxon>
        <taxon>Gunneridae</taxon>
        <taxon>Pentapetalae</taxon>
        <taxon>rosids</taxon>
        <taxon>fabids</taxon>
        <taxon>Fabales</taxon>
        <taxon>Fabaceae</taxon>
        <taxon>Papilionoideae</taxon>
        <taxon>50 kb inversion clade</taxon>
        <taxon>NPAAA clade</taxon>
        <taxon>indigoferoid/millettioid clade</taxon>
        <taxon>Phaseoleae</taxon>
        <taxon>Canavalia</taxon>
    </lineage>
</organism>
<evidence type="ECO:0000256" key="2">
    <source>
        <dbReference type="ARBA" id="ARBA00022679"/>
    </source>
</evidence>
<dbReference type="PANTHER" id="PTHR31623">
    <property type="entry name" value="F21J9.9"/>
    <property type="match status" value="1"/>
</dbReference>
<name>A0AAN9MCT5_CANGL</name>
<dbReference type="AlphaFoldDB" id="A0AAN9MCT5"/>
<protein>
    <submittedName>
        <fullName evidence="4">Uncharacterized protein</fullName>
    </submittedName>
</protein>
<dbReference type="InterPro" id="IPR023213">
    <property type="entry name" value="CAT-like_dom_sf"/>
</dbReference>
<comment type="caution">
    <text evidence="4">The sequence shown here is derived from an EMBL/GenBank/DDBJ whole genome shotgun (WGS) entry which is preliminary data.</text>
</comment>
<accession>A0AAN9MCT5</accession>
<gene>
    <name evidence="4" type="ORF">VNO77_06914</name>
</gene>
<evidence type="ECO:0000313" key="4">
    <source>
        <dbReference type="EMBL" id="KAK7349498.1"/>
    </source>
</evidence>
<dbReference type="EMBL" id="JAYMYQ010000002">
    <property type="protein sequence ID" value="KAK7349498.1"/>
    <property type="molecule type" value="Genomic_DNA"/>
</dbReference>
<dbReference type="GO" id="GO:0016746">
    <property type="term" value="F:acyltransferase activity"/>
    <property type="evidence" value="ECO:0007669"/>
    <property type="project" value="UniProtKB-KW"/>
</dbReference>
<dbReference type="PANTHER" id="PTHR31623:SF110">
    <property type="entry name" value="VINORINE SYNTHASE-LIKE"/>
    <property type="match status" value="1"/>
</dbReference>
<evidence type="ECO:0000256" key="3">
    <source>
        <dbReference type="ARBA" id="ARBA00023315"/>
    </source>
</evidence>
<sequence length="487" mass="54723">MLGNQLLHKKTKEDIQSLHAYINQIRGATFSHILFRDKKMKVEVEIISREDIRPSSPTPSHLRSFKLSLLDQLIPTPYAPTILFYPSPSSNTANLSEIPKRLELLKQSLSDTLTQFYPLGGKIKNELSIECNDEGANFVHAQVKCPLSEFLVQPQLTLLHKFLPSEPVCEESHSGTYVTNIQVNIFECGGIAIGMCISHRILDGAALSTFLKGWTERARGCNQLTQPNFIASSLFPTNSLWLKDLSMDMWGSLLKQGKWVTKRFLFRNLDIATLKAQILGTTNSYPTRLEIVSAILWKSLMALSKARFGTQRPSLVTHLVNLRRRMDEALCSKHAMGNLLWLVATEHKSDHEIGLEELVTKLRDAISKVDSEFVEELQGDKGRSIMHEALKTIGETGSTNEVDYFGFTSWCNFGFYEADFGWGKPTWVTCVGSIGSVFFNFIILIDTRLGDGIEAWVTLDEDDMTHLEANPQLLTYATLDPSPSTMS</sequence>